<dbReference type="PANTHER" id="PTHR46463:SF27">
    <property type="entry name" value="OS03G0788800 PROTEIN"/>
    <property type="match status" value="1"/>
</dbReference>
<evidence type="ECO:0000256" key="2">
    <source>
        <dbReference type="ARBA" id="ARBA00012483"/>
    </source>
</evidence>
<evidence type="ECO:0000256" key="7">
    <source>
        <dbReference type="ARBA" id="ARBA00022833"/>
    </source>
</evidence>
<evidence type="ECO:0000256" key="9">
    <source>
        <dbReference type="SAM" id="MobiDB-lite"/>
    </source>
</evidence>
<sequence length="353" mass="38262">MEVPEMEETKPESHLTSAAAFVEGGIQPACDDACSICLEDFSESDPSTVTTCKHEFHLQCILEWCQRSSQCPMCWQPISLKDSTSQELLEAVERERSFRVTPPRNATIFHHPTLGAFELQHLPVGANDADLEERIIQHLAAAAAMGRAHHIGRRDGHRGRSSAHGRPHFLVFSTHPSGPPGPVSASGGDNEPVAISVASHQPRLHLLGMNHHSRSPALHSSPPNQDGAGPSDLQSFSESLKSRFNAMSMRYKESISKSTRGWKERLFSRNTSMTDIGSDVPREVNAGIAGVSRMMEHLETRENSSANPASVANHVGNFSVTEQNNQNIAETHGESPLNDSNQPASCAASSASG</sequence>
<evidence type="ECO:0000313" key="12">
    <source>
        <dbReference type="Proteomes" id="UP000237347"/>
    </source>
</evidence>
<evidence type="ECO:0000256" key="1">
    <source>
        <dbReference type="ARBA" id="ARBA00000900"/>
    </source>
</evidence>
<dbReference type="AlphaFoldDB" id="A0AAW0LU25"/>
<dbReference type="EC" id="2.3.2.27" evidence="2"/>
<keyword evidence="7" id="KW-0862">Zinc</keyword>
<gene>
    <name evidence="11" type="primary">RHF2A_0</name>
    <name evidence="11" type="ORF">CFP56_031064</name>
</gene>
<dbReference type="Pfam" id="PF13639">
    <property type="entry name" value="zf-RING_2"/>
    <property type="match status" value="1"/>
</dbReference>
<dbReference type="Proteomes" id="UP000237347">
    <property type="component" value="Unassembled WGS sequence"/>
</dbReference>
<keyword evidence="4" id="KW-0479">Metal-binding</keyword>
<feature type="domain" description="RING-type" evidence="10">
    <location>
        <begin position="34"/>
        <end position="74"/>
    </location>
</feature>
<proteinExistence type="predicted"/>
<dbReference type="SMART" id="SM00184">
    <property type="entry name" value="RING"/>
    <property type="match status" value="1"/>
</dbReference>
<dbReference type="FunFam" id="3.30.40.10:FF:000746">
    <property type="entry name" value="E3 ubiquitin-protein ligase RHF2A"/>
    <property type="match status" value="1"/>
</dbReference>
<dbReference type="PROSITE" id="PS50089">
    <property type="entry name" value="ZF_RING_2"/>
    <property type="match status" value="1"/>
</dbReference>
<evidence type="ECO:0000259" key="10">
    <source>
        <dbReference type="PROSITE" id="PS50089"/>
    </source>
</evidence>
<keyword evidence="6" id="KW-0833">Ubl conjugation pathway</keyword>
<evidence type="ECO:0000256" key="8">
    <source>
        <dbReference type="PROSITE-ProRule" id="PRU00175"/>
    </source>
</evidence>
<dbReference type="InterPro" id="IPR013083">
    <property type="entry name" value="Znf_RING/FYVE/PHD"/>
</dbReference>
<evidence type="ECO:0000313" key="11">
    <source>
        <dbReference type="EMBL" id="KAK7854722.1"/>
    </source>
</evidence>
<dbReference type="EMBL" id="PKMF04000052">
    <property type="protein sequence ID" value="KAK7854722.1"/>
    <property type="molecule type" value="Genomic_DNA"/>
</dbReference>
<evidence type="ECO:0000256" key="6">
    <source>
        <dbReference type="ARBA" id="ARBA00022786"/>
    </source>
</evidence>
<protein>
    <recommendedName>
        <fullName evidence="2">RING-type E3 ubiquitin transferase</fullName>
        <ecNumber evidence="2">2.3.2.27</ecNumber>
    </recommendedName>
</protein>
<evidence type="ECO:0000256" key="4">
    <source>
        <dbReference type="ARBA" id="ARBA00022723"/>
    </source>
</evidence>
<keyword evidence="12" id="KW-1185">Reference proteome</keyword>
<organism evidence="11 12">
    <name type="scientific">Quercus suber</name>
    <name type="common">Cork oak</name>
    <dbReference type="NCBI Taxonomy" id="58331"/>
    <lineage>
        <taxon>Eukaryota</taxon>
        <taxon>Viridiplantae</taxon>
        <taxon>Streptophyta</taxon>
        <taxon>Embryophyta</taxon>
        <taxon>Tracheophyta</taxon>
        <taxon>Spermatophyta</taxon>
        <taxon>Magnoliopsida</taxon>
        <taxon>eudicotyledons</taxon>
        <taxon>Gunneridae</taxon>
        <taxon>Pentapetalae</taxon>
        <taxon>rosids</taxon>
        <taxon>fabids</taxon>
        <taxon>Fagales</taxon>
        <taxon>Fagaceae</taxon>
        <taxon>Quercus</taxon>
    </lineage>
</organism>
<reference evidence="11 12" key="1">
    <citation type="journal article" date="2018" name="Sci. Data">
        <title>The draft genome sequence of cork oak.</title>
        <authorList>
            <person name="Ramos A.M."/>
            <person name="Usie A."/>
            <person name="Barbosa P."/>
            <person name="Barros P.M."/>
            <person name="Capote T."/>
            <person name="Chaves I."/>
            <person name="Simoes F."/>
            <person name="Abreu I."/>
            <person name="Carrasquinho I."/>
            <person name="Faro C."/>
            <person name="Guimaraes J.B."/>
            <person name="Mendonca D."/>
            <person name="Nobrega F."/>
            <person name="Rodrigues L."/>
            <person name="Saibo N.J.M."/>
            <person name="Varela M.C."/>
            <person name="Egas C."/>
            <person name="Matos J."/>
            <person name="Miguel C.M."/>
            <person name="Oliveira M.M."/>
            <person name="Ricardo C.P."/>
            <person name="Goncalves S."/>
        </authorList>
    </citation>
    <scope>NUCLEOTIDE SEQUENCE [LARGE SCALE GENOMIC DNA]</scope>
    <source>
        <strain evidence="12">cv. HL8</strain>
    </source>
</reference>
<comment type="caution">
    <text evidence="11">The sequence shown here is derived from an EMBL/GenBank/DDBJ whole genome shotgun (WGS) entry which is preliminary data.</text>
</comment>
<dbReference type="GO" id="GO:0061630">
    <property type="term" value="F:ubiquitin protein ligase activity"/>
    <property type="evidence" value="ECO:0007669"/>
    <property type="project" value="UniProtKB-EC"/>
</dbReference>
<evidence type="ECO:0000256" key="5">
    <source>
        <dbReference type="ARBA" id="ARBA00022771"/>
    </source>
</evidence>
<evidence type="ECO:0000256" key="3">
    <source>
        <dbReference type="ARBA" id="ARBA00022679"/>
    </source>
</evidence>
<feature type="region of interest" description="Disordered" evidence="9">
    <location>
        <begin position="330"/>
        <end position="353"/>
    </location>
</feature>
<dbReference type="PANTHER" id="PTHR46463">
    <property type="entry name" value="ZINC FINGER, RING/FYVE/PHD-TYPE"/>
    <property type="match status" value="1"/>
</dbReference>
<dbReference type="Gene3D" id="3.30.40.10">
    <property type="entry name" value="Zinc/RING finger domain, C3HC4 (zinc finger)"/>
    <property type="match status" value="1"/>
</dbReference>
<dbReference type="SUPFAM" id="SSF57850">
    <property type="entry name" value="RING/U-box"/>
    <property type="match status" value="1"/>
</dbReference>
<keyword evidence="5 8" id="KW-0863">Zinc-finger</keyword>
<feature type="region of interest" description="Disordered" evidence="9">
    <location>
        <begin position="152"/>
        <end position="193"/>
    </location>
</feature>
<dbReference type="GO" id="GO:0008270">
    <property type="term" value="F:zinc ion binding"/>
    <property type="evidence" value="ECO:0007669"/>
    <property type="project" value="UniProtKB-KW"/>
</dbReference>
<feature type="compositionally biased region" description="Basic residues" evidence="9">
    <location>
        <begin position="152"/>
        <end position="167"/>
    </location>
</feature>
<feature type="compositionally biased region" description="Polar residues" evidence="9">
    <location>
        <begin position="337"/>
        <end position="353"/>
    </location>
</feature>
<comment type="catalytic activity">
    <reaction evidence="1">
        <text>S-ubiquitinyl-[E2 ubiquitin-conjugating enzyme]-L-cysteine + [acceptor protein]-L-lysine = [E2 ubiquitin-conjugating enzyme]-L-cysteine + N(6)-ubiquitinyl-[acceptor protein]-L-lysine.</text>
        <dbReference type="EC" id="2.3.2.27"/>
    </reaction>
</comment>
<dbReference type="InterPro" id="IPR001841">
    <property type="entry name" value="Znf_RING"/>
</dbReference>
<accession>A0AAW0LU25</accession>
<feature type="region of interest" description="Disordered" evidence="9">
    <location>
        <begin position="212"/>
        <end position="235"/>
    </location>
</feature>
<name>A0AAW0LU25_QUESU</name>
<keyword evidence="3" id="KW-0808">Transferase</keyword>